<dbReference type="SUPFAM" id="SSF46785">
    <property type="entry name" value="Winged helix' DNA-binding domain"/>
    <property type="match status" value="1"/>
</dbReference>
<feature type="domain" description="ArnR1-like winged helix-turn-helix" evidence="1">
    <location>
        <begin position="4"/>
        <end position="74"/>
    </location>
</feature>
<dbReference type="HOGENOM" id="CLU_159725_0_0_2"/>
<dbReference type="InterPro" id="IPR036390">
    <property type="entry name" value="WH_DNA-bd_sf"/>
</dbReference>
<dbReference type="InterPro" id="IPR036388">
    <property type="entry name" value="WH-like_DNA-bd_sf"/>
</dbReference>
<dbReference type="Proteomes" id="UP000028194">
    <property type="component" value="Chromosome"/>
</dbReference>
<dbReference type="AlphaFoldDB" id="A0A075MQI0"/>
<dbReference type="GeneID" id="41597071"/>
<evidence type="ECO:0000313" key="2">
    <source>
        <dbReference type="EMBL" id="AIF83335.1"/>
    </source>
</evidence>
<dbReference type="EMBL" id="CP007174">
    <property type="protein sequence ID" value="AIF83335.1"/>
    <property type="molecule type" value="Genomic_DNA"/>
</dbReference>
<dbReference type="eggNOG" id="arCOG01055">
    <property type="taxonomic scope" value="Archaea"/>
</dbReference>
<organism evidence="2 3">
    <name type="scientific">Candidatus Nitrososphaera evergladensis SR1</name>
    <dbReference type="NCBI Taxonomy" id="1459636"/>
    <lineage>
        <taxon>Archaea</taxon>
        <taxon>Nitrososphaerota</taxon>
        <taxon>Nitrososphaeria</taxon>
        <taxon>Nitrososphaerales</taxon>
        <taxon>Nitrososphaeraceae</taxon>
        <taxon>Nitrososphaera</taxon>
    </lineage>
</organism>
<dbReference type="KEGG" id="nev:NTE_01266"/>
<reference evidence="2 3" key="1">
    <citation type="journal article" date="2014" name="PLoS ONE">
        <title>Genome Sequence of Candidatus Nitrososphaera evergladensis from Group I.1b Enriched from Everglades Soil Reveals Novel Genomic Features of the Ammonia-Oxidizing Archaea.</title>
        <authorList>
            <person name="Zhalnina K.V."/>
            <person name="Dias R."/>
            <person name="Leonard M.T."/>
            <person name="Dorr de Quadros P."/>
            <person name="Camargo F.A."/>
            <person name="Drew J.C."/>
            <person name="Farmerie W.G."/>
            <person name="Daroub S.H."/>
            <person name="Triplett E.W."/>
        </authorList>
    </citation>
    <scope>NUCLEOTIDE SEQUENCE [LARGE SCALE GENOMIC DNA]</scope>
    <source>
        <strain evidence="2 3">SR1</strain>
    </source>
</reference>
<proteinExistence type="predicted"/>
<name>A0A075MQI0_9ARCH</name>
<dbReference type="Gene3D" id="1.10.10.10">
    <property type="entry name" value="Winged helix-like DNA-binding domain superfamily/Winged helix DNA-binding domain"/>
    <property type="match status" value="1"/>
</dbReference>
<evidence type="ECO:0000259" key="1">
    <source>
        <dbReference type="Pfam" id="PF14947"/>
    </source>
</evidence>
<dbReference type="RefSeq" id="WP_148700122.1">
    <property type="nucleotide sequence ID" value="NZ_CP007174.1"/>
</dbReference>
<protein>
    <submittedName>
        <fullName evidence="2">Putative transcriptional regulator</fullName>
    </submittedName>
</protein>
<dbReference type="InterPro" id="IPR038723">
    <property type="entry name" value="ArnR1-like_HTH"/>
</dbReference>
<accession>A0A075MQI0</accession>
<dbReference type="OrthoDB" id="140255at2157"/>
<sequence length="111" mass="12815">MKFRSRVDIAAEILDAAKDGQLKTRIMYESHTSVKQLNPYLDLLIESELLEYLPEERIYRTTEKGNRFLDGYQKAWHILFYAKSKKASKQEEAVSIVSSRNNNNSSGQNVS</sequence>
<evidence type="ECO:0000313" key="3">
    <source>
        <dbReference type="Proteomes" id="UP000028194"/>
    </source>
</evidence>
<dbReference type="Pfam" id="PF14947">
    <property type="entry name" value="HTH_45"/>
    <property type="match status" value="1"/>
</dbReference>
<keyword evidence="3" id="KW-1185">Reference proteome</keyword>
<gene>
    <name evidence="2" type="ORF">NTE_01266</name>
</gene>